<dbReference type="EMBL" id="FNQJ01000004">
    <property type="protein sequence ID" value="SEA03897.1"/>
    <property type="molecule type" value="Genomic_DNA"/>
</dbReference>
<dbReference type="SMART" id="SM00822">
    <property type="entry name" value="PKS_KR"/>
    <property type="match status" value="1"/>
</dbReference>
<dbReference type="PROSITE" id="PS00061">
    <property type="entry name" value="ADH_SHORT"/>
    <property type="match status" value="1"/>
</dbReference>
<name>A0A1H3XWR4_9BURK</name>
<sequence>MAQKMVQDKVVVVTGAGGGIGRDMALALAAAGAKVVVNDIGTSTTGEGTDAGPAQKVVDEIKAAGGQAVANMDSVAEAAAAGRIVQCALDHFGRIDGVVNNAGILRDRFFHKMSLDEWDAVIKVHLYGSYYMARAAANHFKEQESGAFVHMTSTSGLIGNLGQANYSAAKLGLTALSKSIALDMQKFNVRSNCIAPFAWSRMIGSIPTDTPEQQARVAKIQQMTPNKIAPLAVYLLSDQAKDVNAQVFAVRNNEIFLMSQPRPLRSVHRSEGWTPEFIAEHGMPALKASFVPMDRSADVFSWDPV</sequence>
<evidence type="ECO:0000259" key="2">
    <source>
        <dbReference type="SMART" id="SM00822"/>
    </source>
</evidence>
<dbReference type="PRINTS" id="PR00080">
    <property type="entry name" value="SDRFAMILY"/>
</dbReference>
<comment type="similarity">
    <text evidence="1">Belongs to the short-chain dehydrogenases/reductases (SDR) family.</text>
</comment>
<dbReference type="AlphaFoldDB" id="A0A1H3XWR4"/>
<dbReference type="Proteomes" id="UP000199002">
    <property type="component" value="Unassembled WGS sequence"/>
</dbReference>
<organism evidence="3 4">
    <name type="scientific">Acidovorax soli</name>
    <dbReference type="NCBI Taxonomy" id="592050"/>
    <lineage>
        <taxon>Bacteria</taxon>
        <taxon>Pseudomonadati</taxon>
        <taxon>Pseudomonadota</taxon>
        <taxon>Betaproteobacteria</taxon>
        <taxon>Burkholderiales</taxon>
        <taxon>Comamonadaceae</taxon>
        <taxon>Acidovorax</taxon>
    </lineage>
</organism>
<dbReference type="PANTHER" id="PTHR45024">
    <property type="entry name" value="DEHYDROGENASES, SHORT CHAIN"/>
    <property type="match status" value="1"/>
</dbReference>
<evidence type="ECO:0000256" key="1">
    <source>
        <dbReference type="RuleBase" id="RU000363"/>
    </source>
</evidence>
<dbReference type="PANTHER" id="PTHR45024:SF3">
    <property type="entry name" value="BLL2957 PROTEIN"/>
    <property type="match status" value="1"/>
</dbReference>
<dbReference type="Pfam" id="PF00106">
    <property type="entry name" value="adh_short"/>
    <property type="match status" value="1"/>
</dbReference>
<dbReference type="InterPro" id="IPR057326">
    <property type="entry name" value="KR_dom"/>
</dbReference>
<dbReference type="InterPro" id="IPR002347">
    <property type="entry name" value="SDR_fam"/>
</dbReference>
<gene>
    <name evidence="3" type="ORF">SAMN05421875_104172</name>
</gene>
<feature type="domain" description="Ketoreductase" evidence="2">
    <location>
        <begin position="9"/>
        <end position="205"/>
    </location>
</feature>
<evidence type="ECO:0000313" key="3">
    <source>
        <dbReference type="EMBL" id="SEA03897.1"/>
    </source>
</evidence>
<proteinExistence type="inferred from homology"/>
<dbReference type="InterPro" id="IPR036291">
    <property type="entry name" value="NAD(P)-bd_dom_sf"/>
</dbReference>
<reference evidence="4" key="1">
    <citation type="submission" date="2016-10" db="EMBL/GenBank/DDBJ databases">
        <authorList>
            <person name="Varghese N."/>
            <person name="Submissions S."/>
        </authorList>
    </citation>
    <scope>NUCLEOTIDE SEQUENCE [LARGE SCALE GENOMIC DNA]</scope>
    <source>
        <strain evidence="4">DSM 25157</strain>
    </source>
</reference>
<evidence type="ECO:0000313" key="4">
    <source>
        <dbReference type="Proteomes" id="UP000199002"/>
    </source>
</evidence>
<dbReference type="Gene3D" id="3.40.50.720">
    <property type="entry name" value="NAD(P)-binding Rossmann-like Domain"/>
    <property type="match status" value="1"/>
</dbReference>
<dbReference type="SUPFAM" id="SSF51735">
    <property type="entry name" value="NAD(P)-binding Rossmann-fold domains"/>
    <property type="match status" value="1"/>
</dbReference>
<dbReference type="GeneID" id="34233372"/>
<dbReference type="InterPro" id="IPR020904">
    <property type="entry name" value="Sc_DH/Rdtase_CS"/>
</dbReference>
<dbReference type="STRING" id="592050.SAMN05421875_104172"/>
<keyword evidence="4" id="KW-1185">Reference proteome</keyword>
<protein>
    <submittedName>
        <fullName evidence="3">NAD(P)-dependent dehydrogenase, short-chain alcohol dehydrogenase family</fullName>
    </submittedName>
</protein>
<dbReference type="PRINTS" id="PR00081">
    <property type="entry name" value="GDHRDH"/>
</dbReference>
<dbReference type="InterPro" id="IPR051687">
    <property type="entry name" value="Peroxisomal_Beta-Oxidation"/>
</dbReference>
<dbReference type="RefSeq" id="WP_092697360.1">
    <property type="nucleotide sequence ID" value="NZ_CAXIQL010000069.1"/>
</dbReference>
<accession>A0A1H3XWR4</accession>